<feature type="region of interest" description="Disordered" evidence="1">
    <location>
        <begin position="538"/>
        <end position="569"/>
    </location>
</feature>
<feature type="compositionally biased region" description="Low complexity" evidence="1">
    <location>
        <begin position="558"/>
        <end position="569"/>
    </location>
</feature>
<gene>
    <name evidence="2" type="ORF">mRhiFer1_007917</name>
</gene>
<evidence type="ECO:0008006" key="4">
    <source>
        <dbReference type="Google" id="ProtNLM"/>
    </source>
</evidence>
<feature type="compositionally biased region" description="Basic and acidic residues" evidence="1">
    <location>
        <begin position="180"/>
        <end position="199"/>
    </location>
</feature>
<protein>
    <recommendedName>
        <fullName evidence="4">Wiskott-Aldrich syndrome protein family member</fullName>
    </recommendedName>
</protein>
<reference evidence="2 3" key="1">
    <citation type="journal article" date="2020" name="Nature">
        <title>Six reference-quality genomes reveal evolution of bat adaptations.</title>
        <authorList>
            <person name="Jebb D."/>
            <person name="Huang Z."/>
            <person name="Pippel M."/>
            <person name="Hughes G.M."/>
            <person name="Lavrichenko K."/>
            <person name="Devanna P."/>
            <person name="Winkler S."/>
            <person name="Jermiin L.S."/>
            <person name="Skirmuntt E.C."/>
            <person name="Katzourakis A."/>
            <person name="Burkitt-Gray L."/>
            <person name="Ray D.A."/>
            <person name="Sullivan K.A.M."/>
            <person name="Roscito J.G."/>
            <person name="Kirilenko B.M."/>
            <person name="Davalos L.M."/>
            <person name="Corthals A.P."/>
            <person name="Power M.L."/>
            <person name="Jones G."/>
            <person name="Ransome R.D."/>
            <person name="Dechmann D.K.N."/>
            <person name="Locatelli A.G."/>
            <person name="Puechmaille S.J."/>
            <person name="Fedrigo O."/>
            <person name="Jarvis E.D."/>
            <person name="Hiller M."/>
            <person name="Vernes S.C."/>
            <person name="Myers E.W."/>
            <person name="Teeling E.C."/>
        </authorList>
    </citation>
    <scope>NUCLEOTIDE SEQUENCE [LARGE SCALE GENOMIC DNA]</scope>
    <source>
        <strain evidence="2">MRhiFer1</strain>
        <tissue evidence="2">Lung</tissue>
    </source>
</reference>
<comment type="caution">
    <text evidence="2">The sequence shown here is derived from an EMBL/GenBank/DDBJ whole genome shotgun (WGS) entry which is preliminary data.</text>
</comment>
<dbReference type="Gene3D" id="6.10.280.150">
    <property type="match status" value="1"/>
</dbReference>
<sequence>MAVPPNKCTELNIFKMSLNKEKDEGYPGQLAIPRKIQDELVHIIQMSLNNIAIQVNNLSKYAEDIFGEISKEVDKISFRLNVLQERVIQLTNGITCEDPKEDLSLQIMKSRTFQSITIQTQQVYSSKPLPVKIYERHDACVQTVPLNMSTSSCQDDTGLKISPDASYCFELYKEKVLPESKEEKKDNLKQKMHEDHPNKPESVLQSQWMEDNISVDHVPLSCSEVSHSYADQPDESSLSSSPLCEISKLVTTTIGKVLSSSLHVPMREAGDVKKSFTYVNYGTGMGEELQPQPRNCLKSEVFVSPTAPNSPPPLPPDWLTLLRASKRETLPPIMHFPTQLPSPVLRTPATTSPTACLPTTPEAALPITSPKVDFFPPVPEPFQYHELTTDDLLPQDEYQEMPPSLSPSPIPSPSIQTRVTVTDLVGSASFAQSSTSLVFPYATSSFVQSPRASVAKSSRSSPSPPPNYFISPPRYSIPQFPRSSTPQTPQNSVPLSLIASCPQTPRALILSPTHSFSQSPRNSVTILSRCLDAQSLRPSGVQSQSSSVAQSTRHLIPSQPRSSSLKSPRSSTLQSLFSFVRPPSCISSPWALSVSKSSPAPVNTTLKQPRSNLPIIIKTRNALMEAIRKVVLLHKTED</sequence>
<feature type="region of interest" description="Disordered" evidence="1">
    <location>
        <begin position="180"/>
        <end position="201"/>
    </location>
</feature>
<feature type="region of interest" description="Disordered" evidence="1">
    <location>
        <begin position="452"/>
        <end position="495"/>
    </location>
</feature>
<accession>A0A7J8AUS3</accession>
<proteinExistence type="predicted"/>
<dbReference type="Proteomes" id="UP000585614">
    <property type="component" value="Unassembled WGS sequence"/>
</dbReference>
<evidence type="ECO:0000313" key="3">
    <source>
        <dbReference type="Proteomes" id="UP000585614"/>
    </source>
</evidence>
<feature type="compositionally biased region" description="Low complexity" evidence="1">
    <location>
        <begin position="539"/>
        <end position="551"/>
    </location>
</feature>
<evidence type="ECO:0000256" key="1">
    <source>
        <dbReference type="SAM" id="MobiDB-lite"/>
    </source>
</evidence>
<evidence type="ECO:0000313" key="2">
    <source>
        <dbReference type="EMBL" id="KAF6390347.1"/>
    </source>
</evidence>
<feature type="compositionally biased region" description="Low complexity" evidence="1">
    <location>
        <begin position="452"/>
        <end position="461"/>
    </location>
</feature>
<organism evidence="2 3">
    <name type="scientific">Rhinolophus ferrumequinum</name>
    <name type="common">Greater horseshoe bat</name>
    <dbReference type="NCBI Taxonomy" id="59479"/>
    <lineage>
        <taxon>Eukaryota</taxon>
        <taxon>Metazoa</taxon>
        <taxon>Chordata</taxon>
        <taxon>Craniata</taxon>
        <taxon>Vertebrata</taxon>
        <taxon>Euteleostomi</taxon>
        <taxon>Mammalia</taxon>
        <taxon>Eutheria</taxon>
        <taxon>Laurasiatheria</taxon>
        <taxon>Chiroptera</taxon>
        <taxon>Yinpterochiroptera</taxon>
        <taxon>Rhinolophoidea</taxon>
        <taxon>Rhinolophidae</taxon>
        <taxon>Rhinolophinae</taxon>
        <taxon>Rhinolophus</taxon>
    </lineage>
</organism>
<name>A0A7J8AUS3_RHIFE</name>
<dbReference type="Gene3D" id="1.20.5.340">
    <property type="match status" value="1"/>
</dbReference>
<dbReference type="AlphaFoldDB" id="A0A7J8AUS3"/>
<feature type="compositionally biased region" description="Polar residues" evidence="1">
    <location>
        <begin position="481"/>
        <end position="494"/>
    </location>
</feature>
<dbReference type="EMBL" id="JACAGC010000001">
    <property type="protein sequence ID" value="KAF6390347.1"/>
    <property type="molecule type" value="Genomic_DNA"/>
</dbReference>